<dbReference type="InterPro" id="IPR000600">
    <property type="entry name" value="ROK"/>
</dbReference>
<dbReference type="Pfam" id="PF00480">
    <property type="entry name" value="ROK"/>
    <property type="match status" value="1"/>
</dbReference>
<dbReference type="Gene3D" id="3.30.420.40">
    <property type="match status" value="2"/>
</dbReference>
<dbReference type="RefSeq" id="WP_136775764.1">
    <property type="nucleotide sequence ID" value="NZ_SUPK01000001.1"/>
</dbReference>
<keyword evidence="3" id="KW-1185">Reference proteome</keyword>
<dbReference type="Proteomes" id="UP000309673">
    <property type="component" value="Unassembled WGS sequence"/>
</dbReference>
<reference evidence="2 3" key="1">
    <citation type="submission" date="2019-04" db="EMBL/GenBank/DDBJ databases">
        <title>Cohnella sp. nov., isolated from soil.</title>
        <authorList>
            <person name="Kim W."/>
        </authorList>
    </citation>
    <scope>NUCLEOTIDE SEQUENCE [LARGE SCALE GENOMIC DNA]</scope>
    <source>
        <strain evidence="2 3">CAU 1483</strain>
    </source>
</reference>
<dbReference type="PANTHER" id="PTHR18964:SF149">
    <property type="entry name" value="BIFUNCTIONAL UDP-N-ACETYLGLUCOSAMINE 2-EPIMERASE_N-ACETYLMANNOSAMINE KINASE"/>
    <property type="match status" value="1"/>
</dbReference>
<evidence type="ECO:0000313" key="2">
    <source>
        <dbReference type="EMBL" id="TJY44044.1"/>
    </source>
</evidence>
<organism evidence="2 3">
    <name type="scientific">Cohnella pontilimi</name>
    <dbReference type="NCBI Taxonomy" id="2564100"/>
    <lineage>
        <taxon>Bacteria</taxon>
        <taxon>Bacillati</taxon>
        <taxon>Bacillota</taxon>
        <taxon>Bacilli</taxon>
        <taxon>Bacillales</taxon>
        <taxon>Paenibacillaceae</taxon>
        <taxon>Cohnella</taxon>
    </lineage>
</organism>
<dbReference type="OrthoDB" id="9810372at2"/>
<dbReference type="EMBL" id="SUPK01000001">
    <property type="protein sequence ID" value="TJY44044.1"/>
    <property type="molecule type" value="Genomic_DNA"/>
</dbReference>
<dbReference type="SUPFAM" id="SSF53067">
    <property type="entry name" value="Actin-like ATPase domain"/>
    <property type="match status" value="1"/>
</dbReference>
<protein>
    <submittedName>
        <fullName evidence="2">ROK family protein</fullName>
    </submittedName>
</protein>
<sequence length="323" mass="33702">MQLFVGVDIGGTNTKLGLVRNGRLTGDETSVPTISETPGRTDRPSRYLDLLAAEIRRAVLDGGFRLQDVAGVGIGVPGKVDNRAGIVHDATNLGWLNVKLAGEMTARLGIPVYADHDLRTIARGELYAGAGQGKKDILCVAMGTGIAAASVTDGRVVQGADYCAGEIGHDAVRGNTAVCACGKVGCLETIASAIGISRLADEMLRQDRLSALAEAPRPVTPYQVHQACEAGDEDAIGLFRFVAETLGEKLATVIALLNPELIVIGGGLSRSEAFLLAPLRTYLYGQFPHYRAYMQIVGSTLGDSAGILGAAHHAAERLAAAGT</sequence>
<evidence type="ECO:0000313" key="3">
    <source>
        <dbReference type="Proteomes" id="UP000309673"/>
    </source>
</evidence>
<accession>A0A4U0FHX0</accession>
<comment type="similarity">
    <text evidence="1">Belongs to the ROK (NagC/XylR) family.</text>
</comment>
<dbReference type="AlphaFoldDB" id="A0A4U0FHX0"/>
<name>A0A4U0FHX0_9BACL</name>
<evidence type="ECO:0000256" key="1">
    <source>
        <dbReference type="ARBA" id="ARBA00006479"/>
    </source>
</evidence>
<gene>
    <name evidence="2" type="ORF">E5161_01205</name>
</gene>
<proteinExistence type="inferred from homology"/>
<dbReference type="InterPro" id="IPR043129">
    <property type="entry name" value="ATPase_NBD"/>
</dbReference>
<comment type="caution">
    <text evidence="2">The sequence shown here is derived from an EMBL/GenBank/DDBJ whole genome shotgun (WGS) entry which is preliminary data.</text>
</comment>
<dbReference type="PANTHER" id="PTHR18964">
    <property type="entry name" value="ROK (REPRESSOR, ORF, KINASE) FAMILY"/>
    <property type="match status" value="1"/>
</dbReference>